<dbReference type="Gene3D" id="3.90.1580.10">
    <property type="entry name" value="paralog of FGE (formylglycine-generating enzyme)"/>
    <property type="match status" value="1"/>
</dbReference>
<feature type="signal peptide" evidence="1">
    <location>
        <begin position="1"/>
        <end position="20"/>
    </location>
</feature>
<dbReference type="InterPro" id="IPR051043">
    <property type="entry name" value="Sulfatase_Mod_Factor_Kinase"/>
</dbReference>
<dbReference type="InterPro" id="IPR042095">
    <property type="entry name" value="SUMF_sf"/>
</dbReference>
<dbReference type="EMBL" id="CAAHFG010000003">
    <property type="protein sequence ID" value="VGO16052.1"/>
    <property type="molecule type" value="Genomic_DNA"/>
</dbReference>
<dbReference type="InterPro" id="IPR016187">
    <property type="entry name" value="CTDL_fold"/>
</dbReference>
<dbReference type="Pfam" id="PF03781">
    <property type="entry name" value="FGE-sulfatase"/>
    <property type="match status" value="1"/>
</dbReference>
<accession>A0A6C2U7I4</accession>
<dbReference type="RefSeq" id="WP_136081608.1">
    <property type="nucleotide sequence ID" value="NZ_CAAHFG010000003.1"/>
</dbReference>
<evidence type="ECO:0000256" key="1">
    <source>
        <dbReference type="SAM" id="SignalP"/>
    </source>
</evidence>
<feature type="domain" description="Sulfatase-modifying factor enzyme-like" evidence="2">
    <location>
        <begin position="146"/>
        <end position="366"/>
    </location>
</feature>
<dbReference type="PANTHER" id="PTHR23150">
    <property type="entry name" value="SULFATASE MODIFYING FACTOR 1, 2"/>
    <property type="match status" value="1"/>
</dbReference>
<evidence type="ECO:0000259" key="2">
    <source>
        <dbReference type="Pfam" id="PF03781"/>
    </source>
</evidence>
<dbReference type="SUPFAM" id="SSF56436">
    <property type="entry name" value="C-type lectin-like"/>
    <property type="match status" value="1"/>
</dbReference>
<sequence>MKTKWMLAGLMLVVGTTAHAVVTVGNTVAAQAPGTKAVTIGYDVSSDFSSTVTISLKAFNGEDEVALASLSGDVGAGVATGAGKTIVWDAGADWYDRHSAGLKFLVLADDGQNTTPIPVAGTVVVPAGTTTGTDPDFGPINLTMPISLYVDETETTKAVWDLVYDWAVTNDYEFDNPGSGITNSHPVTTVNWYDCVKWCNARSELEGLQPCYTNGGGIYKSGNEVPGLDEGATGYRLPTIEEWEYAARAGSANRFPWGNQITHDEANYVSAAGNSYDTSSTRGFHPDHGSAWPLTFAPGKFAPNAFGLYAVAGNVAEWCWDEEIADGSRHQRGGSWIDGAEYARCGSGFSQFPSQGDIYSGFRTVRDAGVSVSGTAVTQVDARDYTLAVVSLAGAPTPSAGFHVHAWGSSATCSVDPVVVVSNTVYVLKGWTGSGSIPAEGTAATTGLIPLTDPVSTIVWNWVADNDQDDLPNDWELEYYGSETGVVASADTDGDGYTAAQEFMLGTDPSDGLSHLNLTIEPTEAGTVVVSCSTKLRRTYTIEYSDSLITPSWKPLTVLGGTGDIEAYEDTAGIPTRYYRIQVQSAVGTTTFAWRLRTDADGDEMPNDWELEFFGSEIGMVASADADGDGYTNLDEFRLGSDPTNAASHLNLAVSGSGSGTALISSSTAYGRIYVIEYTDSLVAPDWRLLGGYAGTGVPVQFEDTSSMPNRYYRMRVVIPEGVEL</sequence>
<dbReference type="PANTHER" id="PTHR23150:SF19">
    <property type="entry name" value="FORMYLGLYCINE-GENERATING ENZYME"/>
    <property type="match status" value="1"/>
</dbReference>
<name>A0A6C2U7I4_PONDE</name>
<evidence type="ECO:0000313" key="3">
    <source>
        <dbReference type="EMBL" id="VGO16052.1"/>
    </source>
</evidence>
<dbReference type="AlphaFoldDB" id="A0A6C2U7I4"/>
<protein>
    <recommendedName>
        <fullName evidence="2">Sulfatase-modifying factor enzyme-like domain-containing protein</fullName>
    </recommendedName>
</protein>
<gene>
    <name evidence="3" type="ORF">PDESU_04642</name>
</gene>
<dbReference type="InterPro" id="IPR005532">
    <property type="entry name" value="SUMF_dom"/>
</dbReference>
<evidence type="ECO:0000313" key="4">
    <source>
        <dbReference type="Proteomes" id="UP000366872"/>
    </source>
</evidence>
<feature type="chain" id="PRO_5025442774" description="Sulfatase-modifying factor enzyme-like domain-containing protein" evidence="1">
    <location>
        <begin position="21"/>
        <end position="725"/>
    </location>
</feature>
<keyword evidence="1" id="KW-0732">Signal</keyword>
<proteinExistence type="predicted"/>
<reference evidence="3 4" key="1">
    <citation type="submission" date="2019-04" db="EMBL/GenBank/DDBJ databases">
        <authorList>
            <person name="Van Vliet M D."/>
        </authorList>
    </citation>
    <scope>NUCLEOTIDE SEQUENCE [LARGE SCALE GENOMIC DNA]</scope>
    <source>
        <strain evidence="3 4">F1</strain>
    </source>
</reference>
<organism evidence="3 4">
    <name type="scientific">Pontiella desulfatans</name>
    <dbReference type="NCBI Taxonomy" id="2750659"/>
    <lineage>
        <taxon>Bacteria</taxon>
        <taxon>Pseudomonadati</taxon>
        <taxon>Kiritimatiellota</taxon>
        <taxon>Kiritimatiellia</taxon>
        <taxon>Kiritimatiellales</taxon>
        <taxon>Pontiellaceae</taxon>
        <taxon>Pontiella</taxon>
    </lineage>
</organism>
<keyword evidence="4" id="KW-1185">Reference proteome</keyword>
<dbReference type="Proteomes" id="UP000366872">
    <property type="component" value="Unassembled WGS sequence"/>
</dbReference>
<dbReference type="GO" id="GO:0120147">
    <property type="term" value="F:formylglycine-generating oxidase activity"/>
    <property type="evidence" value="ECO:0007669"/>
    <property type="project" value="TreeGrafter"/>
</dbReference>